<dbReference type="PANTHER" id="PTHR33643">
    <property type="entry name" value="UREASE ACCESSORY PROTEIN D"/>
    <property type="match status" value="1"/>
</dbReference>
<dbReference type="Proteomes" id="UP000004508">
    <property type="component" value="Unassembled WGS sequence"/>
</dbReference>
<dbReference type="RefSeq" id="WP_007918711.1">
    <property type="nucleotide sequence ID" value="NZ_ADVG01000004.1"/>
</dbReference>
<evidence type="ECO:0000313" key="4">
    <source>
        <dbReference type="EMBL" id="EFH81381.1"/>
    </source>
</evidence>
<sequence>MWVLPQAERTASQREFSLFAWIALATMLHTESENQINHTRPEPAQFRPDVRGALHLRFTHSEAHTGTRLRVEQQRPPLRVIRAFPLPEGGALVHLHNLSGGVLGGDQLELHATLEAGAYAQLTSTSATRLYRSRPGDPLARQNTLLRVGEHALLEYLPDPLIPFAGSRYQQVTRIELAQDAGLFYWEIVAPGRSEEHFAYQQLFLDLDIYAPERLIACERSHLEPALRPLTSSTRLGPYTHFCTFYICRVDLDASRWTQLERELAEMAQEISSQETLWGVSTLPAHGLVIRALSKQGRTLQQQLPNFWYKARTALYGRSATMPRKTY</sequence>
<accession>D6U4F1</accession>
<comment type="similarity">
    <text evidence="1 3">Belongs to the UreD family.</text>
</comment>
<dbReference type="InterPro" id="IPR002669">
    <property type="entry name" value="UreD"/>
</dbReference>
<comment type="subcellular location">
    <subcellularLocation>
        <location evidence="3">Cytoplasm</location>
    </subcellularLocation>
</comment>
<dbReference type="Pfam" id="PF01774">
    <property type="entry name" value="UreD"/>
    <property type="match status" value="1"/>
</dbReference>
<gene>
    <name evidence="3" type="primary">ureD</name>
    <name evidence="4" type="ORF">Krac_2096</name>
</gene>
<dbReference type="GO" id="GO:0005737">
    <property type="term" value="C:cytoplasm"/>
    <property type="evidence" value="ECO:0007669"/>
    <property type="project" value="UniProtKB-SubCell"/>
</dbReference>
<dbReference type="PANTHER" id="PTHR33643:SF1">
    <property type="entry name" value="UREASE ACCESSORY PROTEIN D"/>
    <property type="match status" value="1"/>
</dbReference>
<evidence type="ECO:0000256" key="1">
    <source>
        <dbReference type="ARBA" id="ARBA00007177"/>
    </source>
</evidence>
<dbReference type="AlphaFoldDB" id="D6U4F1"/>
<keyword evidence="5" id="KW-1185">Reference proteome</keyword>
<keyword evidence="3" id="KW-0963">Cytoplasm</keyword>
<dbReference type="InParanoid" id="D6U4F1"/>
<dbReference type="GO" id="GO:0016151">
    <property type="term" value="F:nickel cation binding"/>
    <property type="evidence" value="ECO:0007669"/>
    <property type="project" value="UniProtKB-UniRule"/>
</dbReference>
<evidence type="ECO:0000256" key="3">
    <source>
        <dbReference type="HAMAP-Rule" id="MF_01384"/>
    </source>
</evidence>
<comment type="subunit">
    <text evidence="3">UreD, UreF and UreG form a complex that acts as a GTP-hydrolysis-dependent molecular chaperone, activating the urease apoprotein by helping to assemble the nickel containing metallocenter of UreC. The UreE protein probably delivers the nickel.</text>
</comment>
<name>D6U4F1_KTERA</name>
<dbReference type="eggNOG" id="COG0829">
    <property type="taxonomic scope" value="Bacteria"/>
</dbReference>
<evidence type="ECO:0000256" key="2">
    <source>
        <dbReference type="ARBA" id="ARBA00023186"/>
    </source>
</evidence>
<comment type="function">
    <text evidence="3">Required for maturation of urease via the functional incorporation of the urease nickel metallocenter.</text>
</comment>
<dbReference type="STRING" id="485913.Krac_2096"/>
<protein>
    <recommendedName>
        <fullName evidence="3">Urease accessory protein UreD</fullName>
    </recommendedName>
</protein>
<comment type="caution">
    <text evidence="4">The sequence shown here is derived from an EMBL/GenBank/DDBJ whole genome shotgun (WGS) entry which is preliminary data.</text>
</comment>
<organism evidence="4 5">
    <name type="scientific">Ktedonobacter racemifer DSM 44963</name>
    <dbReference type="NCBI Taxonomy" id="485913"/>
    <lineage>
        <taxon>Bacteria</taxon>
        <taxon>Bacillati</taxon>
        <taxon>Chloroflexota</taxon>
        <taxon>Ktedonobacteria</taxon>
        <taxon>Ktedonobacterales</taxon>
        <taxon>Ktedonobacteraceae</taxon>
        <taxon>Ktedonobacter</taxon>
    </lineage>
</organism>
<dbReference type="EMBL" id="ADVG01000004">
    <property type="protein sequence ID" value="EFH81381.1"/>
    <property type="molecule type" value="Genomic_DNA"/>
</dbReference>
<keyword evidence="2 3" id="KW-0143">Chaperone</keyword>
<proteinExistence type="inferred from homology"/>
<reference evidence="4 5" key="1">
    <citation type="journal article" date="2011" name="Stand. Genomic Sci.">
        <title>Non-contiguous finished genome sequence and contextual data of the filamentous soil bacterium Ktedonobacter racemifer type strain (SOSP1-21).</title>
        <authorList>
            <person name="Chang Y.J."/>
            <person name="Land M."/>
            <person name="Hauser L."/>
            <person name="Chertkov O."/>
            <person name="Del Rio T.G."/>
            <person name="Nolan M."/>
            <person name="Copeland A."/>
            <person name="Tice H."/>
            <person name="Cheng J.F."/>
            <person name="Lucas S."/>
            <person name="Han C."/>
            <person name="Goodwin L."/>
            <person name="Pitluck S."/>
            <person name="Ivanova N."/>
            <person name="Ovchinikova G."/>
            <person name="Pati A."/>
            <person name="Chen A."/>
            <person name="Palaniappan K."/>
            <person name="Mavromatis K."/>
            <person name="Liolios K."/>
            <person name="Brettin T."/>
            <person name="Fiebig A."/>
            <person name="Rohde M."/>
            <person name="Abt B."/>
            <person name="Goker M."/>
            <person name="Detter J.C."/>
            <person name="Woyke T."/>
            <person name="Bristow J."/>
            <person name="Eisen J.A."/>
            <person name="Markowitz V."/>
            <person name="Hugenholtz P."/>
            <person name="Kyrpides N.C."/>
            <person name="Klenk H.P."/>
            <person name="Lapidus A."/>
        </authorList>
    </citation>
    <scope>NUCLEOTIDE SEQUENCE [LARGE SCALE GENOMIC DNA]</scope>
    <source>
        <strain evidence="5">DSM 44963</strain>
    </source>
</reference>
<keyword evidence="3" id="KW-0996">Nickel insertion</keyword>
<evidence type="ECO:0000313" key="5">
    <source>
        <dbReference type="Proteomes" id="UP000004508"/>
    </source>
</evidence>
<dbReference type="HAMAP" id="MF_01384">
    <property type="entry name" value="UreD"/>
    <property type="match status" value="1"/>
</dbReference>